<dbReference type="EMBL" id="LR743604">
    <property type="protein sequence ID" value="CAA2633836.1"/>
    <property type="molecule type" value="Genomic_DNA"/>
</dbReference>
<evidence type="ECO:0000256" key="5">
    <source>
        <dbReference type="ARBA" id="ARBA00023242"/>
    </source>
</evidence>
<keyword evidence="9" id="KW-1185">Reference proteome</keyword>
<organism evidence="8">
    <name type="scientific">Spirodela intermedia</name>
    <name type="common">Intermediate duckweed</name>
    <dbReference type="NCBI Taxonomy" id="51605"/>
    <lineage>
        <taxon>Eukaryota</taxon>
        <taxon>Viridiplantae</taxon>
        <taxon>Streptophyta</taxon>
        <taxon>Embryophyta</taxon>
        <taxon>Tracheophyta</taxon>
        <taxon>Spermatophyta</taxon>
        <taxon>Magnoliopsida</taxon>
        <taxon>Liliopsida</taxon>
        <taxon>Araceae</taxon>
        <taxon>Lemnoideae</taxon>
        <taxon>Spirodela</taxon>
    </lineage>
</organism>
<dbReference type="InterPro" id="IPR044810">
    <property type="entry name" value="WRKY_plant"/>
</dbReference>
<gene>
    <name evidence="8" type="ORF">SI7747_17019316</name>
</gene>
<dbReference type="GO" id="GO:0043565">
    <property type="term" value="F:sequence-specific DNA binding"/>
    <property type="evidence" value="ECO:0007669"/>
    <property type="project" value="InterPro"/>
</dbReference>
<protein>
    <recommendedName>
        <fullName evidence="7">WRKY domain-containing protein</fullName>
    </recommendedName>
</protein>
<dbReference type="InterPro" id="IPR003657">
    <property type="entry name" value="WRKY_dom"/>
</dbReference>
<dbReference type="SMART" id="SM00774">
    <property type="entry name" value="WRKY"/>
    <property type="match status" value="1"/>
</dbReference>
<evidence type="ECO:0000256" key="6">
    <source>
        <dbReference type="SAM" id="MobiDB-lite"/>
    </source>
</evidence>
<feature type="domain" description="WRKY" evidence="7">
    <location>
        <begin position="82"/>
        <end position="128"/>
    </location>
</feature>
<keyword evidence="4" id="KW-0804">Transcription</keyword>
<name>A0A7I8JRU1_SPIIN</name>
<dbReference type="Proteomes" id="UP001189122">
    <property type="component" value="Unassembled WGS sequence"/>
</dbReference>
<evidence type="ECO:0000256" key="1">
    <source>
        <dbReference type="ARBA" id="ARBA00004123"/>
    </source>
</evidence>
<evidence type="ECO:0000313" key="8">
    <source>
        <dbReference type="EMBL" id="CAA2633836.1"/>
    </source>
</evidence>
<feature type="compositionally biased region" description="Low complexity" evidence="6">
    <location>
        <begin position="54"/>
        <end position="64"/>
    </location>
</feature>
<accession>A0A7I8JRU1</accession>
<comment type="subcellular location">
    <subcellularLocation>
        <location evidence="1">Nucleus</location>
    </subcellularLocation>
</comment>
<keyword evidence="3" id="KW-0238">DNA-binding</keyword>
<dbReference type="PROSITE" id="PS50811">
    <property type="entry name" value="WRKY"/>
    <property type="match status" value="1"/>
</dbReference>
<dbReference type="EMBL" id="CACRZD030000017">
    <property type="protein sequence ID" value="CAA6672900.1"/>
    <property type="molecule type" value="Genomic_DNA"/>
</dbReference>
<sequence>MEGSGGEAPPSQRLPSQLFISSALESSSSQVAPSAVTGIFSNIFLPPRKAVAGRTARTGCAAAGRRGGEDRGMPARGRGPGVERSPQTKYGQKAVKNSAHPRKQVQRLSTDASIVVTTYEGLHNHTVREAHGVLSPLIKQISFLSRHHFLITTN</sequence>
<evidence type="ECO:0000256" key="3">
    <source>
        <dbReference type="ARBA" id="ARBA00023125"/>
    </source>
</evidence>
<evidence type="ECO:0000259" key="7">
    <source>
        <dbReference type="PROSITE" id="PS50811"/>
    </source>
</evidence>
<proteinExistence type="predicted"/>
<keyword evidence="2" id="KW-0805">Transcription regulation</keyword>
<evidence type="ECO:0000256" key="2">
    <source>
        <dbReference type="ARBA" id="ARBA00023015"/>
    </source>
</evidence>
<evidence type="ECO:0000256" key="4">
    <source>
        <dbReference type="ARBA" id="ARBA00023163"/>
    </source>
</evidence>
<keyword evidence="5" id="KW-0539">Nucleus</keyword>
<dbReference type="InterPro" id="IPR036576">
    <property type="entry name" value="WRKY_dom_sf"/>
</dbReference>
<dbReference type="GO" id="GO:0003700">
    <property type="term" value="F:DNA-binding transcription factor activity"/>
    <property type="evidence" value="ECO:0007669"/>
    <property type="project" value="InterPro"/>
</dbReference>
<dbReference type="SUPFAM" id="SSF118290">
    <property type="entry name" value="WRKY DNA-binding domain"/>
    <property type="match status" value="1"/>
</dbReference>
<dbReference type="AlphaFoldDB" id="A0A7I8JRU1"/>
<dbReference type="PANTHER" id="PTHR31221">
    <property type="entry name" value="WRKY TRANSCRIPTION FACTOR PROTEIN 1-RELATED"/>
    <property type="match status" value="1"/>
</dbReference>
<reference evidence="8 9" key="1">
    <citation type="submission" date="2019-12" db="EMBL/GenBank/DDBJ databases">
        <authorList>
            <person name="Scholz U."/>
            <person name="Mascher M."/>
            <person name="Fiebig A."/>
        </authorList>
    </citation>
    <scope>NUCLEOTIDE SEQUENCE</scope>
</reference>
<dbReference type="GO" id="GO:0005634">
    <property type="term" value="C:nucleus"/>
    <property type="evidence" value="ECO:0007669"/>
    <property type="project" value="UniProtKB-SubCell"/>
</dbReference>
<dbReference type="Gene3D" id="2.20.25.80">
    <property type="entry name" value="WRKY domain"/>
    <property type="match status" value="1"/>
</dbReference>
<evidence type="ECO:0000313" key="9">
    <source>
        <dbReference type="Proteomes" id="UP001189122"/>
    </source>
</evidence>
<feature type="region of interest" description="Disordered" evidence="6">
    <location>
        <begin position="54"/>
        <end position="103"/>
    </location>
</feature>
<dbReference type="PANTHER" id="PTHR31221:SF111">
    <property type="entry name" value="WRKY TRANSCRIPTION FACTOR 43-RELATED"/>
    <property type="match status" value="1"/>
</dbReference>